<feature type="transmembrane region" description="Helical" evidence="1">
    <location>
        <begin position="145"/>
        <end position="167"/>
    </location>
</feature>
<evidence type="ECO:0000256" key="1">
    <source>
        <dbReference type="SAM" id="Phobius"/>
    </source>
</evidence>
<dbReference type="Proteomes" id="UP000075613">
    <property type="component" value="Unassembled WGS sequence"/>
</dbReference>
<feature type="transmembrane region" description="Helical" evidence="1">
    <location>
        <begin position="80"/>
        <end position="105"/>
    </location>
</feature>
<name>A0A149PQI6_9BURK</name>
<organism evidence="2 3">
    <name type="scientific">Paraburkholderia monticola</name>
    <dbReference type="NCBI Taxonomy" id="1399968"/>
    <lineage>
        <taxon>Bacteria</taxon>
        <taxon>Pseudomonadati</taxon>
        <taxon>Pseudomonadota</taxon>
        <taxon>Betaproteobacteria</taxon>
        <taxon>Burkholderiales</taxon>
        <taxon>Burkholderiaceae</taxon>
        <taxon>Paraburkholderia</taxon>
    </lineage>
</organism>
<accession>A0A149PQI6</accession>
<gene>
    <name evidence="2" type="ORF">CI15_16460</name>
</gene>
<dbReference type="STRING" id="1399968.CI15_16460"/>
<keyword evidence="3" id="KW-1185">Reference proteome</keyword>
<keyword evidence="1" id="KW-0812">Transmembrane</keyword>
<dbReference type="RefSeq" id="WP_062129402.1">
    <property type="nucleotide sequence ID" value="NZ_LRBG01000013.1"/>
</dbReference>
<proteinExistence type="predicted"/>
<dbReference type="EMBL" id="LRBG01000013">
    <property type="protein sequence ID" value="KXU87268.1"/>
    <property type="molecule type" value="Genomic_DNA"/>
</dbReference>
<dbReference type="SUPFAM" id="SSF103481">
    <property type="entry name" value="Multidrug resistance efflux transporter EmrE"/>
    <property type="match status" value="1"/>
</dbReference>
<keyword evidence="1" id="KW-1133">Transmembrane helix</keyword>
<evidence type="ECO:0000313" key="3">
    <source>
        <dbReference type="Proteomes" id="UP000075613"/>
    </source>
</evidence>
<comment type="caution">
    <text evidence="2">The sequence shown here is derived from an EMBL/GenBank/DDBJ whole genome shotgun (WGS) entry which is preliminary data.</text>
</comment>
<protein>
    <submittedName>
        <fullName evidence="2">Uncharacterized protein</fullName>
    </submittedName>
</protein>
<dbReference type="AlphaFoldDB" id="A0A149PQI6"/>
<dbReference type="InterPro" id="IPR037185">
    <property type="entry name" value="EmrE-like"/>
</dbReference>
<keyword evidence="1" id="KW-0472">Membrane</keyword>
<sequence length="193" mass="21002">MCGGVFRAQRYRLSRTQWCGIRGGVTGSALGYGVRTLMYALMCVVTLGQMTPWVSMRLMERCINASSFGSLMFRFKGRVRAVYGLFLVTFVGVVVLFAVLFMVFLKEALASVHLGQAPEAGTAPPLAALGSRLRFGNSISVVRLLGLQCGNLAIIVFTLGLGAPIVLHRLMRFVADTLQVCGYLDPHMLGQSF</sequence>
<dbReference type="InterPro" id="IPR010295">
    <property type="entry name" value="DUF898"/>
</dbReference>
<dbReference type="Pfam" id="PF05987">
    <property type="entry name" value="DUF898"/>
    <property type="match status" value="2"/>
</dbReference>
<reference evidence="2 3" key="1">
    <citation type="journal article" date="2015" name="Int. J. Syst. Evol. Microbiol.">
        <title>Burkholderia monticola sp. nov., isolated from mountain soil.</title>
        <authorList>
            <person name="Baek I."/>
            <person name="Seo B."/>
            <person name="Lee I."/>
            <person name="Yi H."/>
            <person name="Chun J."/>
        </authorList>
    </citation>
    <scope>NUCLEOTIDE SEQUENCE [LARGE SCALE GENOMIC DNA]</scope>
    <source>
        <strain evidence="2 3">JC2948</strain>
    </source>
</reference>
<evidence type="ECO:0000313" key="2">
    <source>
        <dbReference type="EMBL" id="KXU87268.1"/>
    </source>
</evidence>